<protein>
    <submittedName>
        <fullName evidence="1">Uncharacterized protein</fullName>
    </submittedName>
</protein>
<organism evidence="1 2">
    <name type="scientific">Flavihumibacter petaseus NBRC 106054</name>
    <dbReference type="NCBI Taxonomy" id="1220578"/>
    <lineage>
        <taxon>Bacteria</taxon>
        <taxon>Pseudomonadati</taxon>
        <taxon>Bacteroidota</taxon>
        <taxon>Chitinophagia</taxon>
        <taxon>Chitinophagales</taxon>
        <taxon>Chitinophagaceae</taxon>
        <taxon>Flavihumibacter</taxon>
    </lineage>
</organism>
<evidence type="ECO:0000313" key="2">
    <source>
        <dbReference type="Proteomes" id="UP000033121"/>
    </source>
</evidence>
<gene>
    <name evidence="1" type="ORF">FPE01S_01_04070</name>
</gene>
<dbReference type="EMBL" id="BBWV01000001">
    <property type="protein sequence ID" value="GAO41395.1"/>
    <property type="molecule type" value="Genomic_DNA"/>
</dbReference>
<comment type="caution">
    <text evidence="1">The sequence shown here is derived from an EMBL/GenBank/DDBJ whole genome shotgun (WGS) entry which is preliminary data.</text>
</comment>
<reference evidence="1 2" key="1">
    <citation type="submission" date="2015-04" db="EMBL/GenBank/DDBJ databases">
        <title>Whole genome shotgun sequence of Flavihumibacter petaseus NBRC 106054.</title>
        <authorList>
            <person name="Miyazawa S."/>
            <person name="Hosoyama A."/>
            <person name="Hashimoto M."/>
            <person name="Noguchi M."/>
            <person name="Tsuchikane K."/>
            <person name="Ohji S."/>
            <person name="Yamazoe A."/>
            <person name="Ichikawa N."/>
            <person name="Kimura A."/>
            <person name="Fujita N."/>
        </authorList>
    </citation>
    <scope>NUCLEOTIDE SEQUENCE [LARGE SCALE GENOMIC DNA]</scope>
    <source>
        <strain evidence="1 2">NBRC 106054</strain>
    </source>
</reference>
<proteinExistence type="predicted"/>
<dbReference type="STRING" id="1220578.FPE01S_01_04070"/>
<keyword evidence="2" id="KW-1185">Reference proteome</keyword>
<dbReference type="AlphaFoldDB" id="A0A0E9MWB6"/>
<sequence length="125" mass="14566">MLHMGLDLFHFLPVHPDNTSYSDIVEKDWLNAHPECAAALLGWLEAYEGNYRLHYRVLGHQRKGMNASFCKDFQDGYHFKLEVVESAYAYLKADHISPLDRLQENFRSHFINNFIPGQSIFCVSF</sequence>
<accession>A0A0E9MWB6</accession>
<name>A0A0E9MWB6_9BACT</name>
<evidence type="ECO:0000313" key="1">
    <source>
        <dbReference type="EMBL" id="GAO41395.1"/>
    </source>
</evidence>
<dbReference type="Proteomes" id="UP000033121">
    <property type="component" value="Unassembled WGS sequence"/>
</dbReference>